<dbReference type="Proteomes" id="UP000260823">
    <property type="component" value="Unassembled WGS sequence"/>
</dbReference>
<proteinExistence type="inferred from homology"/>
<dbReference type="InterPro" id="IPR010998">
    <property type="entry name" value="Integrase_recombinase_N"/>
</dbReference>
<dbReference type="PANTHER" id="PTHR30349">
    <property type="entry name" value="PHAGE INTEGRASE-RELATED"/>
    <property type="match status" value="1"/>
</dbReference>
<dbReference type="InterPro" id="IPR035386">
    <property type="entry name" value="Arm-DNA-bind_5"/>
</dbReference>
<dbReference type="InterPro" id="IPR011010">
    <property type="entry name" value="DNA_brk_join_enz"/>
</dbReference>
<dbReference type="CDD" id="cd01185">
    <property type="entry name" value="INTN1_C_like"/>
    <property type="match status" value="1"/>
</dbReference>
<sequence length="409" mass="47407">MLEKTFSLLVHLKKPKFHKGNDPYQIYLRITVDGISIEISAKRTWDPVRWSSRSGRAAGSKEDAKSLNLFLDLLTNKVHEARRTLIDANKEVTSLAIKNCLLGVDDNKCIIKEFNAHNQQIEALVPSEYSPGTLDLFERTLLHAQRFIKWKYNLDDLEIKKLDYDFISQFSFYLKSERKCQHNTTIKYLTYFKKIVLLCVKRRWLKQDPFSEFSLAKRYVPRPYLTENELHTIAEKTFSTERLSVVRDIFLFSCYTGLAYADVQKLKRTEIIIGFDGEEWIDTIRQKTDSTSKIPLLPLAQAMIRKYVNHPVCQIKGTVLPILSNQKMNAYLKEIADTCSIDKNLTFHIARHTFATTVTLSNGVPIESVSKMLGHQNLKQTQHYAKILDVKVSEDMMLLKRKMQSVMKS</sequence>
<dbReference type="InterPro" id="IPR050090">
    <property type="entry name" value="Tyrosine_recombinase_XerCD"/>
</dbReference>
<dbReference type="PANTHER" id="PTHR30349:SF64">
    <property type="entry name" value="PROPHAGE INTEGRASE INTD-RELATED"/>
    <property type="match status" value="1"/>
</dbReference>
<comment type="caution">
    <text evidence="5">The sequence shown here is derived from an EMBL/GenBank/DDBJ whole genome shotgun (WGS) entry which is preliminary data.</text>
</comment>
<dbReference type="Pfam" id="PF13102">
    <property type="entry name" value="Phage_int_SAM_5"/>
    <property type="match status" value="1"/>
</dbReference>
<gene>
    <name evidence="5" type="ORF">DYU05_06640</name>
</gene>
<dbReference type="RefSeq" id="WP_117382172.1">
    <property type="nucleotide sequence ID" value="NZ_QWDE01000001.1"/>
</dbReference>
<dbReference type="InterPro" id="IPR002104">
    <property type="entry name" value="Integrase_catalytic"/>
</dbReference>
<dbReference type="SUPFAM" id="SSF56349">
    <property type="entry name" value="DNA breaking-rejoining enzymes"/>
    <property type="match status" value="1"/>
</dbReference>
<accession>A0A3E2NW98</accession>
<dbReference type="Gene3D" id="1.10.150.130">
    <property type="match status" value="1"/>
</dbReference>
<evidence type="ECO:0000313" key="6">
    <source>
        <dbReference type="Proteomes" id="UP000260823"/>
    </source>
</evidence>
<dbReference type="Pfam" id="PF17293">
    <property type="entry name" value="Arm-DNA-bind_5"/>
    <property type="match status" value="1"/>
</dbReference>
<dbReference type="Gene3D" id="1.10.443.10">
    <property type="entry name" value="Intergrase catalytic core"/>
    <property type="match status" value="1"/>
</dbReference>
<comment type="similarity">
    <text evidence="1">Belongs to the 'phage' integrase family.</text>
</comment>
<dbReference type="EMBL" id="QWDE01000001">
    <property type="protein sequence ID" value="RFZ85272.1"/>
    <property type="molecule type" value="Genomic_DNA"/>
</dbReference>
<dbReference type="AlphaFoldDB" id="A0A3E2NW98"/>
<evidence type="ECO:0000256" key="1">
    <source>
        <dbReference type="ARBA" id="ARBA00008857"/>
    </source>
</evidence>
<evidence type="ECO:0000313" key="5">
    <source>
        <dbReference type="EMBL" id="RFZ85272.1"/>
    </source>
</evidence>
<evidence type="ECO:0000256" key="3">
    <source>
        <dbReference type="ARBA" id="ARBA00023172"/>
    </source>
</evidence>
<name>A0A3E2NW98_9SPHI</name>
<dbReference type="OrthoDB" id="892893at2"/>
<keyword evidence="3" id="KW-0233">DNA recombination</keyword>
<dbReference type="GO" id="GO:0006310">
    <property type="term" value="P:DNA recombination"/>
    <property type="evidence" value="ECO:0007669"/>
    <property type="project" value="UniProtKB-KW"/>
</dbReference>
<feature type="domain" description="Tyr recombinase" evidence="4">
    <location>
        <begin position="220"/>
        <end position="398"/>
    </location>
</feature>
<dbReference type="InterPro" id="IPR025269">
    <property type="entry name" value="SAM-like_dom"/>
</dbReference>
<reference evidence="5 6" key="1">
    <citation type="submission" date="2018-08" db="EMBL/GenBank/DDBJ databases">
        <title>Mucilaginibacter terrae sp. nov., isolated from manganese diggings.</title>
        <authorList>
            <person name="Huang Y."/>
            <person name="Zhou Z."/>
        </authorList>
    </citation>
    <scope>NUCLEOTIDE SEQUENCE [LARGE SCALE GENOMIC DNA]</scope>
    <source>
        <strain evidence="5 6">ZH6</strain>
    </source>
</reference>
<keyword evidence="6" id="KW-1185">Reference proteome</keyword>
<dbReference type="GO" id="GO:0003677">
    <property type="term" value="F:DNA binding"/>
    <property type="evidence" value="ECO:0007669"/>
    <property type="project" value="UniProtKB-KW"/>
</dbReference>
<evidence type="ECO:0000256" key="2">
    <source>
        <dbReference type="ARBA" id="ARBA00023125"/>
    </source>
</evidence>
<dbReference type="Pfam" id="PF00589">
    <property type="entry name" value="Phage_integrase"/>
    <property type="match status" value="1"/>
</dbReference>
<evidence type="ECO:0000259" key="4">
    <source>
        <dbReference type="PROSITE" id="PS51898"/>
    </source>
</evidence>
<protein>
    <submittedName>
        <fullName evidence="5">Site-specific integrase</fullName>
    </submittedName>
</protein>
<dbReference type="InterPro" id="IPR013762">
    <property type="entry name" value="Integrase-like_cat_sf"/>
</dbReference>
<dbReference type="GO" id="GO:0015074">
    <property type="term" value="P:DNA integration"/>
    <property type="evidence" value="ECO:0007669"/>
    <property type="project" value="InterPro"/>
</dbReference>
<dbReference type="PROSITE" id="PS51898">
    <property type="entry name" value="TYR_RECOMBINASE"/>
    <property type="match status" value="1"/>
</dbReference>
<organism evidence="5 6">
    <name type="scientific">Mucilaginibacter terrenus</name>
    <dbReference type="NCBI Taxonomy" id="2482727"/>
    <lineage>
        <taxon>Bacteria</taxon>
        <taxon>Pseudomonadati</taxon>
        <taxon>Bacteroidota</taxon>
        <taxon>Sphingobacteriia</taxon>
        <taxon>Sphingobacteriales</taxon>
        <taxon>Sphingobacteriaceae</taxon>
        <taxon>Mucilaginibacter</taxon>
    </lineage>
</organism>
<keyword evidence="2" id="KW-0238">DNA-binding</keyword>